<keyword evidence="3" id="KW-1185">Reference proteome</keyword>
<keyword evidence="1" id="KW-0472">Membrane</keyword>
<evidence type="ECO:0000313" key="3">
    <source>
        <dbReference type="Proteomes" id="UP000243217"/>
    </source>
</evidence>
<dbReference type="OrthoDB" id="75876at2759"/>
<feature type="transmembrane region" description="Helical" evidence="1">
    <location>
        <begin position="252"/>
        <end position="273"/>
    </location>
</feature>
<keyword evidence="1" id="KW-0812">Transmembrane</keyword>
<accession>A0A1V9ZYA4</accession>
<comment type="caution">
    <text evidence="2">The sequence shown here is derived from an EMBL/GenBank/DDBJ whole genome shotgun (WGS) entry which is preliminary data.</text>
</comment>
<keyword evidence="1" id="KW-1133">Transmembrane helix</keyword>
<dbReference type="EMBL" id="JNBS01001049">
    <property type="protein sequence ID" value="OQS02986.1"/>
    <property type="molecule type" value="Genomic_DNA"/>
</dbReference>
<feature type="transmembrane region" description="Helical" evidence="1">
    <location>
        <begin position="553"/>
        <end position="569"/>
    </location>
</feature>
<reference evidence="2 3" key="1">
    <citation type="journal article" date="2014" name="Genome Biol. Evol.">
        <title>The secreted proteins of Achlya hypogyna and Thraustotheca clavata identify the ancestral oomycete secretome and reveal gene acquisitions by horizontal gene transfer.</title>
        <authorList>
            <person name="Misner I."/>
            <person name="Blouin N."/>
            <person name="Leonard G."/>
            <person name="Richards T.A."/>
            <person name="Lane C.E."/>
        </authorList>
    </citation>
    <scope>NUCLEOTIDE SEQUENCE [LARGE SCALE GENOMIC DNA]</scope>
    <source>
        <strain evidence="2 3">ATCC 34112</strain>
    </source>
</reference>
<dbReference type="Proteomes" id="UP000243217">
    <property type="component" value="Unassembled WGS sequence"/>
</dbReference>
<organism evidence="2 3">
    <name type="scientific">Thraustotheca clavata</name>
    <dbReference type="NCBI Taxonomy" id="74557"/>
    <lineage>
        <taxon>Eukaryota</taxon>
        <taxon>Sar</taxon>
        <taxon>Stramenopiles</taxon>
        <taxon>Oomycota</taxon>
        <taxon>Saprolegniomycetes</taxon>
        <taxon>Saprolegniales</taxon>
        <taxon>Achlyaceae</taxon>
        <taxon>Thraustotheca</taxon>
    </lineage>
</organism>
<gene>
    <name evidence="2" type="ORF">THRCLA_04693</name>
</gene>
<protein>
    <recommendedName>
        <fullName evidence="4">Transmembrane protein</fullName>
    </recommendedName>
</protein>
<evidence type="ECO:0000313" key="2">
    <source>
        <dbReference type="EMBL" id="OQS02986.1"/>
    </source>
</evidence>
<name>A0A1V9ZYA4_9STRA</name>
<evidence type="ECO:0000256" key="1">
    <source>
        <dbReference type="SAM" id="Phobius"/>
    </source>
</evidence>
<feature type="transmembrane region" description="Helical" evidence="1">
    <location>
        <begin position="589"/>
        <end position="612"/>
    </location>
</feature>
<proteinExistence type="predicted"/>
<sequence length="778" mass="85731">MVSRASSSLMRNTHNINKSCKAKTLYITTCVIGGTADVGWGDIQFIAGYSSFPECLPTSGAQPVAGMMMLETTIRAAHPEGVYLMTLYSDLTSSMQHVHNYVNTDGSVSRLLENVKRTIITQTGVIENDELGSDYIITSRRLGERYLVTESCHTEIEEILLFLTGMNLQGWSQGLNSGIPIVPGWNCGHSVSKSIELIAFQVIFAVLTLVLLSGDLLATYQAWETISASSQRFKSDKATQEEKTSYVAITRIFSNLVAGALVFLSVVTLLVLLSQNMFARSIVSVNVQTTDYFWEPYGQNCKLQATGFVPNTCSADEMAAITPQAWTAVGVALAQQWSLELKQAFTLYVTTCIVGGISAVGWANLQFIAGFYNGFPDCLPSTGAQPVAGMMMLETTIRSSHPEGVYMMTLYSDLTPVMQNVEKHVNTDGSVSRLIQNAKRTVITQAGGIEDDILGSDYIITSQPLGRRYLVTESCHTEIEELTTIIQVKNLPGWSQGKNSGLPIAPGWNCGHVVDNSSELIAIQVILACLKGVLAAKPVLTYAILSGLERRKLLLLCIVLNALPGLLYLDVSRIYFFTDNGFKIWSLSTVMVASFFSFGWLFIVSIVDMLVIPLRPLLRLFLNNQTWPSGAYVATSTASTLTLLSDEIISPLFVAWGISMMYTTLYRKFVYNRLFLSTEWCSTNSFLSHITPPNFLTTLPLEQSNAIRIGNRMFCKPSTMALLGYASVLEVEHDRVVDSKIGEDFSIVSIYNLVPALYCPRFCYTPRVVGIFDMQALF</sequence>
<feature type="transmembrane region" description="Helical" evidence="1">
    <location>
        <begin position="198"/>
        <end position="223"/>
    </location>
</feature>
<dbReference type="AlphaFoldDB" id="A0A1V9ZYA4"/>
<evidence type="ECO:0008006" key="4">
    <source>
        <dbReference type="Google" id="ProtNLM"/>
    </source>
</evidence>